<dbReference type="PANTHER" id="PTHR43143:SF1">
    <property type="entry name" value="SERINE_THREONINE-PROTEIN PHOSPHATASE CPPED1"/>
    <property type="match status" value="1"/>
</dbReference>
<protein>
    <submittedName>
        <fullName evidence="2">3',5'-cyclic AMP phosphodiesterase CpdA</fullName>
    </submittedName>
</protein>
<dbReference type="SUPFAM" id="SSF56300">
    <property type="entry name" value="Metallo-dependent phosphatases"/>
    <property type="match status" value="1"/>
</dbReference>
<dbReference type="Pfam" id="PF00149">
    <property type="entry name" value="Metallophos"/>
    <property type="match status" value="1"/>
</dbReference>
<sequence>MNDSRKPLLRFQVITDTHITADPDHDYNRHFDRALQDIAHMAPDSAGIMHVGDITDHGFETEYAEFDRIWSSNRASGLQTPILFTHGNHDLFLGPVDEQLSRYERYSGMKGAYHAHWIGSYPFIFIGSEDGGIEDFADLSKEQLAWLETKLEEARQQDRPAFLFLHQPLKHTVAGSLDGQGWHGVKQDDELRGLLERYPRTILFNGHTHWELTAPHGQFAADEQSAVMFNAASVAYLWTDEDEAKAGSQGYYVEVYADRIVVQGRDFAAGAWIEEAVYEIKRHTSSVQS</sequence>
<dbReference type="PANTHER" id="PTHR43143">
    <property type="entry name" value="METALLOPHOSPHOESTERASE, CALCINEURIN SUPERFAMILY"/>
    <property type="match status" value="1"/>
</dbReference>
<accession>A0A7W5B1A2</accession>
<evidence type="ECO:0000313" key="3">
    <source>
        <dbReference type="Proteomes" id="UP000570361"/>
    </source>
</evidence>
<evidence type="ECO:0000259" key="1">
    <source>
        <dbReference type="Pfam" id="PF00149"/>
    </source>
</evidence>
<dbReference type="GO" id="GO:0016787">
    <property type="term" value="F:hydrolase activity"/>
    <property type="evidence" value="ECO:0007669"/>
    <property type="project" value="InterPro"/>
</dbReference>
<proteinExistence type="predicted"/>
<dbReference type="Gene3D" id="3.60.21.10">
    <property type="match status" value="1"/>
</dbReference>
<comment type="caution">
    <text evidence="2">The sequence shown here is derived from an EMBL/GenBank/DDBJ whole genome shotgun (WGS) entry which is preliminary data.</text>
</comment>
<feature type="domain" description="Calcineurin-like phosphoesterase" evidence="1">
    <location>
        <begin position="10"/>
        <end position="210"/>
    </location>
</feature>
<dbReference type="Proteomes" id="UP000570361">
    <property type="component" value="Unassembled WGS sequence"/>
</dbReference>
<dbReference type="InterPro" id="IPR029052">
    <property type="entry name" value="Metallo-depent_PP-like"/>
</dbReference>
<gene>
    <name evidence="2" type="ORF">FHS18_004513</name>
</gene>
<reference evidence="2 3" key="1">
    <citation type="submission" date="2020-08" db="EMBL/GenBank/DDBJ databases">
        <title>Genomic Encyclopedia of Type Strains, Phase III (KMG-III): the genomes of soil and plant-associated and newly described type strains.</title>
        <authorList>
            <person name="Whitman W."/>
        </authorList>
    </citation>
    <scope>NUCLEOTIDE SEQUENCE [LARGE SCALE GENOMIC DNA]</scope>
    <source>
        <strain evidence="2 3">CECT 5862</strain>
    </source>
</reference>
<evidence type="ECO:0000313" key="2">
    <source>
        <dbReference type="EMBL" id="MBB3112412.1"/>
    </source>
</evidence>
<dbReference type="RefSeq" id="WP_183602536.1">
    <property type="nucleotide sequence ID" value="NZ_JACHXK010000012.1"/>
</dbReference>
<dbReference type="InterPro" id="IPR051918">
    <property type="entry name" value="STPP_CPPED1"/>
</dbReference>
<keyword evidence="3" id="KW-1185">Reference proteome</keyword>
<dbReference type="EMBL" id="JACHXK010000012">
    <property type="protein sequence ID" value="MBB3112412.1"/>
    <property type="molecule type" value="Genomic_DNA"/>
</dbReference>
<organism evidence="2 3">
    <name type="scientific">Paenibacillus phyllosphaerae</name>
    <dbReference type="NCBI Taxonomy" id="274593"/>
    <lineage>
        <taxon>Bacteria</taxon>
        <taxon>Bacillati</taxon>
        <taxon>Bacillota</taxon>
        <taxon>Bacilli</taxon>
        <taxon>Bacillales</taxon>
        <taxon>Paenibacillaceae</taxon>
        <taxon>Paenibacillus</taxon>
    </lineage>
</organism>
<dbReference type="AlphaFoldDB" id="A0A7W5B1A2"/>
<name>A0A7W5B1A2_9BACL</name>
<dbReference type="InterPro" id="IPR004843">
    <property type="entry name" value="Calcineurin-like_PHP"/>
</dbReference>